<dbReference type="InterPro" id="IPR026850">
    <property type="entry name" value="FANCL_C"/>
</dbReference>
<dbReference type="InterPro" id="IPR001680">
    <property type="entry name" value="WD40_rpt"/>
</dbReference>
<feature type="repeat" description="WD" evidence="15">
    <location>
        <begin position="315"/>
        <end position="337"/>
    </location>
</feature>
<dbReference type="InterPro" id="IPR000169">
    <property type="entry name" value="Pept_cys_AS"/>
</dbReference>
<dbReference type="InterPro" id="IPR044037">
    <property type="entry name" value="FANCL_d3"/>
</dbReference>
<dbReference type="SMART" id="SM00320">
    <property type="entry name" value="WD40"/>
    <property type="match status" value="6"/>
</dbReference>
<evidence type="ECO:0000256" key="14">
    <source>
        <dbReference type="ARBA" id="ARBA00032353"/>
    </source>
</evidence>
<feature type="compositionally biased region" description="Low complexity" evidence="16">
    <location>
        <begin position="862"/>
        <end position="874"/>
    </location>
</feature>
<dbReference type="Pfam" id="PF23627">
    <property type="entry name" value="LisH_WDR26"/>
    <property type="match status" value="1"/>
</dbReference>
<reference evidence="18" key="1">
    <citation type="submission" date="2022-07" db="EMBL/GenBank/DDBJ databases">
        <title>Phylogenomic reconstructions and comparative analyses of Kickxellomycotina fungi.</title>
        <authorList>
            <person name="Reynolds N.K."/>
            <person name="Stajich J.E."/>
            <person name="Barry K."/>
            <person name="Grigoriev I.V."/>
            <person name="Crous P."/>
            <person name="Smith M.E."/>
        </authorList>
    </citation>
    <scope>NUCLEOTIDE SEQUENCE</scope>
    <source>
        <strain evidence="18">NBRC 100468</strain>
    </source>
</reference>
<feature type="region of interest" description="Disordered" evidence="16">
    <location>
        <begin position="853"/>
        <end position="875"/>
    </location>
</feature>
<dbReference type="CDD" id="cd23832">
    <property type="entry name" value="DRWD-C_FANCL"/>
    <property type="match status" value="1"/>
</dbReference>
<dbReference type="GO" id="GO:0070005">
    <property type="term" value="F:cysteine-type aminopeptidase activity"/>
    <property type="evidence" value="ECO:0007669"/>
    <property type="project" value="InterPro"/>
</dbReference>
<dbReference type="PROSITE" id="PS50897">
    <property type="entry name" value="CTLH"/>
    <property type="match status" value="1"/>
</dbReference>
<dbReference type="Pfam" id="PF03051">
    <property type="entry name" value="Peptidase_C1_2"/>
    <property type="match status" value="1"/>
</dbReference>
<dbReference type="CDD" id="cd00585">
    <property type="entry name" value="Peptidase_C1B"/>
    <property type="match status" value="1"/>
</dbReference>
<gene>
    <name evidence="18" type="primary">LAP3</name>
    <name evidence="18" type="ORF">H4219_002227</name>
</gene>
<dbReference type="PROSITE" id="PS50896">
    <property type="entry name" value="LISH"/>
    <property type="match status" value="1"/>
</dbReference>
<evidence type="ECO:0000256" key="7">
    <source>
        <dbReference type="ARBA" id="ARBA00022801"/>
    </source>
</evidence>
<organism evidence="18 19">
    <name type="scientific">Mycoemilia scoparia</name>
    <dbReference type="NCBI Taxonomy" id="417184"/>
    <lineage>
        <taxon>Eukaryota</taxon>
        <taxon>Fungi</taxon>
        <taxon>Fungi incertae sedis</taxon>
        <taxon>Zoopagomycota</taxon>
        <taxon>Kickxellomycotina</taxon>
        <taxon>Kickxellomycetes</taxon>
        <taxon>Kickxellales</taxon>
        <taxon>Kickxellaceae</taxon>
        <taxon>Mycoemilia</taxon>
    </lineage>
</organism>
<dbReference type="Pfam" id="PF11793">
    <property type="entry name" value="FANCL_C"/>
    <property type="match status" value="1"/>
</dbReference>
<evidence type="ECO:0000256" key="16">
    <source>
        <dbReference type="SAM" id="MobiDB-lite"/>
    </source>
</evidence>
<evidence type="ECO:0000256" key="3">
    <source>
        <dbReference type="ARBA" id="ARBA00016900"/>
    </source>
</evidence>
<keyword evidence="7 18" id="KW-0378">Hydrolase</keyword>
<evidence type="ECO:0000256" key="2">
    <source>
        <dbReference type="ARBA" id="ARBA00012465"/>
    </source>
</evidence>
<dbReference type="Pfam" id="PF21889">
    <property type="entry name" value="TPR1-like_2nd"/>
    <property type="match status" value="1"/>
</dbReference>
<evidence type="ECO:0000313" key="18">
    <source>
        <dbReference type="EMBL" id="KAJ1919072.1"/>
    </source>
</evidence>
<keyword evidence="6" id="KW-0677">Repeat</keyword>
<dbReference type="GO" id="GO:0043418">
    <property type="term" value="P:homocysteine catabolic process"/>
    <property type="evidence" value="ECO:0007669"/>
    <property type="project" value="TreeGrafter"/>
</dbReference>
<evidence type="ECO:0000259" key="17">
    <source>
        <dbReference type="PROSITE" id="PS50897"/>
    </source>
</evidence>
<proteinExistence type="predicted"/>
<keyword evidence="8" id="KW-0788">Thiol protease</keyword>
<comment type="subunit">
    <text evidence="10">Homohexamer. Binds to nucleic acids. Binds single-stranded DNA and RNA with higher affinity than double-stranded DNA.</text>
</comment>
<comment type="caution">
    <text evidence="18">The sequence shown here is derived from an EMBL/GenBank/DDBJ whole genome shotgun (WGS) entry which is preliminary data.</text>
</comment>
<feature type="repeat" description="WD" evidence="15">
    <location>
        <begin position="453"/>
        <end position="480"/>
    </location>
</feature>
<dbReference type="Gene3D" id="3.90.70.10">
    <property type="entry name" value="Cysteine proteinases"/>
    <property type="match status" value="1"/>
</dbReference>
<dbReference type="InterPro" id="IPR006594">
    <property type="entry name" value="LisH"/>
</dbReference>
<dbReference type="InterPro" id="IPR036322">
    <property type="entry name" value="WD40_repeat_dom_sf"/>
</dbReference>
<dbReference type="InterPro" id="IPR025660">
    <property type="entry name" value="Pept_his_AS"/>
</dbReference>
<feature type="compositionally biased region" description="Polar residues" evidence="16">
    <location>
        <begin position="924"/>
        <end position="947"/>
    </location>
</feature>
<dbReference type="InterPro" id="IPR054080">
    <property type="entry name" value="TPR1-like_2nd"/>
</dbReference>
<dbReference type="CDD" id="cd00200">
    <property type="entry name" value="WD40"/>
    <property type="match status" value="1"/>
</dbReference>
<dbReference type="Gene3D" id="3.10.110.20">
    <property type="entry name" value="RWD domain-like"/>
    <property type="match status" value="1"/>
</dbReference>
<keyword evidence="4 15" id="KW-0853">WD repeat</keyword>
<dbReference type="PROSITE" id="PS00639">
    <property type="entry name" value="THIOL_PROTEASE_HIS"/>
    <property type="match status" value="1"/>
</dbReference>
<evidence type="ECO:0000256" key="15">
    <source>
        <dbReference type="PROSITE-ProRule" id="PRU00221"/>
    </source>
</evidence>
<evidence type="ECO:0000256" key="1">
    <source>
        <dbReference type="ARBA" id="ARBA00000423"/>
    </source>
</evidence>
<comment type="catalytic activity">
    <reaction evidence="1">
        <text>Inactivates bleomycin B2 (a cytotoxic glycometallopeptide) by hydrolysis of a carboxyamide bond of beta-aminoalanine, but also shows general aminopeptidase activity. The specificity varies somewhat with source, but amino acid arylamides of Met, Leu and Ala are preferred.</text>
        <dbReference type="EC" id="3.4.22.40"/>
    </reaction>
</comment>
<evidence type="ECO:0000256" key="12">
    <source>
        <dbReference type="ARBA" id="ARBA00031564"/>
    </source>
</evidence>
<dbReference type="OrthoDB" id="2666448at2759"/>
<dbReference type="InterPro" id="IPR019775">
    <property type="entry name" value="WD40_repeat_CS"/>
</dbReference>
<evidence type="ECO:0000256" key="13">
    <source>
        <dbReference type="ARBA" id="ARBA00031859"/>
    </source>
</evidence>
<dbReference type="Gene3D" id="3.30.40.10">
    <property type="entry name" value="Zinc/RING finger domain, C3HC4 (zinc finger)"/>
    <property type="match status" value="1"/>
</dbReference>
<evidence type="ECO:0000256" key="10">
    <source>
        <dbReference type="ARBA" id="ARBA00026080"/>
    </source>
</evidence>
<dbReference type="SUPFAM" id="SSF50978">
    <property type="entry name" value="WD40 repeat-like"/>
    <property type="match status" value="1"/>
</dbReference>
<evidence type="ECO:0000256" key="5">
    <source>
        <dbReference type="ARBA" id="ARBA00022670"/>
    </source>
</evidence>
<dbReference type="GO" id="GO:0005737">
    <property type="term" value="C:cytoplasm"/>
    <property type="evidence" value="ECO:0007669"/>
    <property type="project" value="TreeGrafter"/>
</dbReference>
<dbReference type="InterPro" id="IPR013083">
    <property type="entry name" value="Znf_RING/FYVE/PHD"/>
</dbReference>
<dbReference type="SUPFAM" id="SSF54001">
    <property type="entry name" value="Cysteine proteinases"/>
    <property type="match status" value="1"/>
</dbReference>
<keyword evidence="19" id="KW-1185">Reference proteome</keyword>
<dbReference type="SMART" id="SM01197">
    <property type="entry name" value="FANCL_C"/>
    <property type="match status" value="1"/>
</dbReference>
<dbReference type="GO" id="GO:0009636">
    <property type="term" value="P:response to toxic substance"/>
    <property type="evidence" value="ECO:0007669"/>
    <property type="project" value="TreeGrafter"/>
</dbReference>
<dbReference type="PROSITE" id="PS00139">
    <property type="entry name" value="THIOL_PROTEASE_CYS"/>
    <property type="match status" value="1"/>
</dbReference>
<comment type="function">
    <text evidence="9">The normal physiological role of the enzyme is unknown, but it is not essential for the viability of yeast cells. Has aminopeptidase activity, shortening substrate peptides sequentially by 1 amino acid. Has bleomycin hydrolase activity, which can protect the cell from the toxic effects of bleomycin. Has homocysteine-thiolactonase activity, protecting the cell against homocysteine toxicity. Acts as a repressor in the GAL4 regulatory system, but this does not require either the peptidase or nucleic acid-binding activities.</text>
</comment>
<feature type="repeat" description="WD" evidence="15">
    <location>
        <begin position="261"/>
        <end position="302"/>
    </location>
</feature>
<dbReference type="Gene3D" id="2.130.10.10">
    <property type="entry name" value="YVTN repeat-like/Quinoprotein amine dehydrogenase"/>
    <property type="match status" value="1"/>
</dbReference>
<evidence type="ECO:0000256" key="4">
    <source>
        <dbReference type="ARBA" id="ARBA00022574"/>
    </source>
</evidence>
<dbReference type="InterPro" id="IPR015943">
    <property type="entry name" value="WD40/YVTN_repeat-like_dom_sf"/>
</dbReference>
<keyword evidence="5" id="KW-0645">Protease</keyword>
<feature type="region of interest" description="Disordered" evidence="16">
    <location>
        <begin position="924"/>
        <end position="950"/>
    </location>
</feature>
<feature type="domain" description="CTLH" evidence="17">
    <location>
        <begin position="97"/>
        <end position="146"/>
    </location>
</feature>
<protein>
    <recommendedName>
        <fullName evidence="3">Cysteine proteinase 1, mitochondrial</fullName>
        <ecNumber evidence="2">3.4.22.40</ecNumber>
    </recommendedName>
    <alternativeName>
        <fullName evidence="11">Bleomycin hydrolase</fullName>
    </alternativeName>
    <alternativeName>
        <fullName evidence="14">Homocysteine-thiolactonase</fullName>
    </alternativeName>
    <alternativeName>
        <fullName evidence="12">Leucine aminopeptidase 3</fullName>
    </alternativeName>
    <alternativeName>
        <fullName evidence="13">Y3</fullName>
    </alternativeName>
</protein>
<dbReference type="GO" id="GO:0006508">
    <property type="term" value="P:proteolysis"/>
    <property type="evidence" value="ECO:0007669"/>
    <property type="project" value="UniProtKB-KW"/>
</dbReference>
<dbReference type="EMBL" id="JANBPU010000033">
    <property type="protein sequence ID" value="KAJ1919072.1"/>
    <property type="molecule type" value="Genomic_DNA"/>
</dbReference>
<evidence type="ECO:0000256" key="8">
    <source>
        <dbReference type="ARBA" id="ARBA00022807"/>
    </source>
</evidence>
<dbReference type="PROSITE" id="PS50082">
    <property type="entry name" value="WD_REPEATS_2"/>
    <property type="match status" value="3"/>
</dbReference>
<dbReference type="PROSITE" id="PS50294">
    <property type="entry name" value="WD_REPEATS_REGION"/>
    <property type="match status" value="1"/>
</dbReference>
<dbReference type="InterPro" id="IPR006595">
    <property type="entry name" value="CTLH_C"/>
</dbReference>
<feature type="region of interest" description="Disordered" evidence="16">
    <location>
        <begin position="1"/>
        <end position="26"/>
    </location>
</feature>
<dbReference type="PANTHER" id="PTHR10363:SF2">
    <property type="entry name" value="BLEOMYCIN HYDROLASE"/>
    <property type="match status" value="1"/>
</dbReference>
<dbReference type="GO" id="GO:0004197">
    <property type="term" value="F:cysteine-type endopeptidase activity"/>
    <property type="evidence" value="ECO:0007669"/>
    <property type="project" value="UniProtKB-EC"/>
</dbReference>
<sequence>MKPTSPLPETDGVNNEQYSPSKKLGFSRELGEPTQYLRYPHTDNQCPRIPLRSGKFNEEEVVRLMLQQLQDMGYTDALATLQNESGYQLEQSHISAFRRNVLNGQWSDAEKYIIDAISDYEKQLSAKLIIRQQHFLELLERKKIKKALAVLQKDLVQICENPSQLHYLSGLLMCSTPNELRSIANWKGVNGGSRMLVLESLQKFISPNKMVPPHRLESLLQQAVQHQTDNCKYHISCGTPHLYMDHECKPSTFPRQAAHILRGHTNEVWFVGFSNNGEYLASASKDKTCIIWNTKTGQSVVKINKFLEPPTSCKWFPDGRHFITGSLDWRLTMWDLEGTLIKEWKKYRVHDIVLSQNGKTLVVADNENSIHIYDLERDIEVAGIPLASSIMSVFLSQDGKFCLVSTEDNKMTLIDMNAKSVCREIVGDLQNGFRINPTDGQDMCVIRSCFGGPNDSFIISGSQDGSICIWSRHTGLSIAVLKHHTKPVGSCSWNYKSPEPMFASCSDDTTVIVWMDESHVQRNGGAEAAICHILMRRVWQRVCVPPSPIIPYKRLVNALKFFEEYPLLVPESMEEPCVWRLLRGFIKVRGVMIPLTLKFDEGWEFSKTMVESTNPDVARILASEHNAIEKRAFGCMDQLGFLEIVKDVIDLHFDKVAAQARIEPEYYEAIVSEFDIIGWECVRSFCETTGTVCFTIRDLDEREWKAEIVYSEGGRLVCRCEVEHVRQLQMRIGQGADPGWLKAYIKDAESCLNKLRIIHGLLEDLDATTCVVHPEKPTLLDWHRRIALGSLLTLTLRVPRSYPAQPPELIPHGPPASTAPLITRIGQHRSNWKSHRSARDNIHNILGMHVPSHKSGHEDSFISDSQDSFSMSSQKNNQQAQTKLECGICYSYRIAEDEEPGQLCPNDRCAQPFHTTCLTKEVQSPYRQQTQQQLNGKTKDSNSSVTHTPLPVSEKQLQTYEESLGGDLKSQLASLTISGDSYNRSLENKAVLNANPPVFSHTTEIKVNITDQKSSGRCWIFAGLNMLRQAVMKENNLDDFQFSQSYLFFFDKIEKSNWFLENIIDTLDEPLDSRVVQYLLSDPIGDGGQWDMFVSLVQKYGVVPQYAFPESHHSSNSSEMDWLITVKLREFASQLRKQHSNGVSVDSLQKAKGDMLRVIYRILAISLGEPPKSFDWTFEDKDAKYKEYLNLTPHSFFKDLVKFDIGGTISLINDPRNDYYKLYTVKYLGNVVGGVPIHYINLPVDKIKEFSSKVIIDKRPVWFGCDVGKFLTRQKGTLDPNSIDYDKGFDIKFGLSKSERLQYGESLMTHAMVLTGVHYKGDERLRWRVENSWGPNYGASGYLVMTENWFDEYVYQVVLEKKDLPDNILSILEQKPVVLPPWDPMGSLA</sequence>
<dbReference type="Proteomes" id="UP001150538">
    <property type="component" value="Unassembled WGS sequence"/>
</dbReference>
<dbReference type="EC" id="3.4.22.40" evidence="2"/>
<dbReference type="InterPro" id="IPR043003">
    <property type="entry name" value="FANCL_d3_sf"/>
</dbReference>
<dbReference type="PROSITE" id="PS00678">
    <property type="entry name" value="WD_REPEATS_1"/>
    <property type="match status" value="1"/>
</dbReference>
<dbReference type="PANTHER" id="PTHR10363">
    <property type="entry name" value="BLEOMYCIN HYDROLASE"/>
    <property type="match status" value="1"/>
</dbReference>
<dbReference type="InterPro" id="IPR038765">
    <property type="entry name" value="Papain-like_cys_pep_sf"/>
</dbReference>
<evidence type="ECO:0000313" key="19">
    <source>
        <dbReference type="Proteomes" id="UP001150538"/>
    </source>
</evidence>
<dbReference type="Pfam" id="PF18891">
    <property type="entry name" value="FANCL_d3"/>
    <property type="match status" value="1"/>
</dbReference>
<name>A0A9W8DUD0_9FUNG</name>
<dbReference type="InterPro" id="IPR004134">
    <property type="entry name" value="Peptidase_C1B"/>
</dbReference>
<accession>A0A9W8DUD0</accession>
<dbReference type="Pfam" id="PF00400">
    <property type="entry name" value="WD40"/>
    <property type="match status" value="4"/>
</dbReference>
<evidence type="ECO:0000256" key="11">
    <source>
        <dbReference type="ARBA" id="ARBA00030627"/>
    </source>
</evidence>
<dbReference type="SMART" id="SM00668">
    <property type="entry name" value="CTLH"/>
    <property type="match status" value="1"/>
</dbReference>
<evidence type="ECO:0000256" key="9">
    <source>
        <dbReference type="ARBA" id="ARBA00025347"/>
    </source>
</evidence>
<evidence type="ECO:0000256" key="6">
    <source>
        <dbReference type="ARBA" id="ARBA00022737"/>
    </source>
</evidence>